<dbReference type="Gene3D" id="2.80.10.50">
    <property type="match status" value="1"/>
</dbReference>
<organism evidence="5 6">
    <name type="scientific">Maribacter spongiicola</name>
    <dbReference type="NCBI Taxonomy" id="1206753"/>
    <lineage>
        <taxon>Bacteria</taxon>
        <taxon>Pseudomonadati</taxon>
        <taxon>Bacteroidota</taxon>
        <taxon>Flavobacteriia</taxon>
        <taxon>Flavobacteriales</taxon>
        <taxon>Flavobacteriaceae</taxon>
        <taxon>Maribacter</taxon>
    </lineage>
</organism>
<feature type="domain" description="Glucose/Sorbosone dehydrogenase" evidence="2">
    <location>
        <begin position="63"/>
        <end position="240"/>
    </location>
</feature>
<proteinExistence type="predicted"/>
<reference evidence="5 6" key="1">
    <citation type="submission" date="2019-03" db="EMBL/GenBank/DDBJ databases">
        <title>Genomic Encyclopedia of Archaeal and Bacterial Type Strains, Phase II (KMG-II): from individual species to whole genera.</title>
        <authorList>
            <person name="Goeker M."/>
        </authorList>
    </citation>
    <scope>NUCLEOTIDE SEQUENCE [LARGE SCALE GENOMIC DNA]</scope>
    <source>
        <strain evidence="5 6">DSM 25233</strain>
    </source>
</reference>
<dbReference type="PANTHER" id="PTHR19328:SF13">
    <property type="entry name" value="HIPL1 PROTEIN"/>
    <property type="match status" value="1"/>
</dbReference>
<dbReference type="InterPro" id="IPR013783">
    <property type="entry name" value="Ig-like_fold"/>
</dbReference>
<dbReference type="NCBIfam" id="TIGR04183">
    <property type="entry name" value="Por_Secre_tail"/>
    <property type="match status" value="1"/>
</dbReference>
<evidence type="ECO:0000313" key="5">
    <source>
        <dbReference type="EMBL" id="TDT44740.1"/>
    </source>
</evidence>
<feature type="domain" description="Glucose/Sorbosone dehydrogenase" evidence="2">
    <location>
        <begin position="272"/>
        <end position="393"/>
    </location>
</feature>
<dbReference type="Gene3D" id="2.60.40.10">
    <property type="entry name" value="Immunoglobulins"/>
    <property type="match status" value="2"/>
</dbReference>
<dbReference type="InterPro" id="IPR035992">
    <property type="entry name" value="Ricin_B-like_lectins"/>
</dbReference>
<gene>
    <name evidence="5" type="ORF">CLV90_1817</name>
</gene>
<dbReference type="Gene3D" id="2.60.120.430">
    <property type="entry name" value="Galactose-binding lectin"/>
    <property type="match status" value="2"/>
</dbReference>
<feature type="domain" description="Malectin" evidence="3">
    <location>
        <begin position="1066"/>
        <end position="1204"/>
    </location>
</feature>
<evidence type="ECO:0000313" key="6">
    <source>
        <dbReference type="Proteomes" id="UP000294749"/>
    </source>
</evidence>
<sequence>MKNYHRVQLLIIFLLVFLTSFSPMLFGPGISDAEPIGKFLNGNFQGLASNDQPYVPAYPNLRFDSPLNFTTIPNQLRIVVGQRDGKVYWFDDNEDATVKNLVVNLSNEVGVVWDGGFLGLSIHPSFGTSGKNFFYIYYSTKSPDTTLNSPLGFSCGIERFHGNYLVLERFEVNPINLSYVSGSRFTMLKRRMYNTSHRGGGMEFGDDQFLYLSTGDQAAYINAQSISENLDGGVLRIDVDMVGGSLSHAPIRTMSSSDAGEEDEVSGKGYFIPNDNPFNNSNGSVFEEYYSLGHRNPHRLTKDRATGTFYIGEVGENTHEEINVLAAGKNYGWPLYEGKDIFLNSCISELYNNMPHQGPLTEFPRSDANSIIGGYVYRGTEIPELEGKYICADYGIGDEIWAVNTTTGQYELLGNFGPENIISFGQDYQGELYLLKYGANVNLYKLAATGISNINVPQLLSQTGAFSNLQSLTVNSGIIPYDMIDSFWSDGAYKKRWMAIPNDGTHNTLEEQIVFSENGVWDFPTGAVLIKHFDYPIDDTNPNATKKMETRFSVKGDDGKFYFFTYNWNNSQTDAVLQEIGLDETIQVATVDGGIRQETWHFPSNSECISCHNVTSKGTLGPRTRYLNRDYDYANHSSGGVMANQLVTLSHLGILNETITDGDTPSFLTHTSIDDVNGSIEDKARSYLDLNCAYCHQPATANRANFDLRLFNSLSETGLLTAGMNETLNGLPSNQRIVYPGDASKSQLFHRTASTNMSIMMPPLVKEKSDLNGVALIETWINQMEVPVNTPQLDNYQIVNRNSGLTLQVSDAGLINQSNIMVGGYQDLPNQQFELELVDNGYFQFKNLNSGLYLDVAWASIAPNTNVWQYTGNSSDAQLWELRSTGDGAFHIVSKLSGHYLGVQPNNNVAVFPDTGDNIVEWEFLSLDAQTTLTVSSISNRISVEGEESAFTVNTQGGDPLQPISFSATGLPAGISISGTTGVVSGILSTGTALGGAAADGHYLVGITVTRGTESAVEDFEWQVTTGIVVPPVDSDVVFRIKSAGPTVPSTDGGPDWLGGAPSGAHSGTGYSVNTGVSAPATGMLYVDRDPSIPSYIDQTTYGSLFSHERWDGPGAPEMQYSVPLPNGDYRVNIYVGNFCTCTDEVGERVFGITVEGNVVRNGLDLITEFGHRSGGMLSYPVTVSDGSLQIGFLHGTENPIVNAIEIMGTTEPQIHDALTVSSISNRISVEGEESTFTVNTQGGDPLQPISFSATGLPAGISISGTTGVVSGILSTGAALGGPAADGLYLVGITVTRGSESAVEDFEWQVTTGIVVPPVDSDVVFRIKSAGPTVPSTDGGPDWLGGAPSGAHSGTGYSVNTGVSAPATGMLYVDRDPSIPSYIDQTTYGSLFSHERWDGPGAPEMQYSVPLPNGDYRVNIYVGNFCTCTDEVGERVFGITVEGNVVRNGLDLITEFGHRSGGMLSYPVTVSDGSLQIGFLHGTENPIVNAIEIISVKNSGLQLKTKIIDDTSEIKDILIYPNPVSSGETLFINLKSALNDKPMVLELYNIFGSKIKQREYQVTNTNVLEFVIDNNIAVGVYIINVRVGDSIVKTQKIIVK</sequence>
<protein>
    <submittedName>
        <fullName evidence="5">Putative repeat protein (TIGR03806 family)</fullName>
    </submittedName>
</protein>
<feature type="domain" description="Malectin" evidence="3">
    <location>
        <begin position="1352"/>
        <end position="1490"/>
    </location>
</feature>
<dbReference type="InterPro" id="IPR021720">
    <property type="entry name" value="Malectin_dom"/>
</dbReference>
<keyword evidence="6" id="KW-1185">Reference proteome</keyword>
<dbReference type="PROSITE" id="PS50231">
    <property type="entry name" value="RICIN_B_LECTIN"/>
    <property type="match status" value="1"/>
</dbReference>
<dbReference type="InterPro" id="IPR036280">
    <property type="entry name" value="Multihaem_cyt_sf"/>
</dbReference>
<dbReference type="OrthoDB" id="338827at2"/>
<evidence type="ECO:0000259" key="2">
    <source>
        <dbReference type="Pfam" id="PF07995"/>
    </source>
</evidence>
<dbReference type="Pfam" id="PF11721">
    <property type="entry name" value="Malectin"/>
    <property type="match status" value="2"/>
</dbReference>
<dbReference type="Gene3D" id="2.120.10.30">
    <property type="entry name" value="TolB, C-terminal domain"/>
    <property type="match status" value="1"/>
</dbReference>
<evidence type="ECO:0000256" key="1">
    <source>
        <dbReference type="ARBA" id="ARBA00022729"/>
    </source>
</evidence>
<evidence type="ECO:0000259" key="3">
    <source>
        <dbReference type="Pfam" id="PF11721"/>
    </source>
</evidence>
<dbReference type="Pfam" id="PF14200">
    <property type="entry name" value="RicinB_lectin_2"/>
    <property type="match status" value="1"/>
</dbReference>
<dbReference type="SUPFAM" id="SSF49785">
    <property type="entry name" value="Galactose-binding domain-like"/>
    <property type="match status" value="2"/>
</dbReference>
<name>A0A4R7K1M0_9FLAO</name>
<dbReference type="SUPFAM" id="SSF50370">
    <property type="entry name" value="Ricin B-like lectins"/>
    <property type="match status" value="1"/>
</dbReference>
<comment type="caution">
    <text evidence="5">The sequence shown here is derived from an EMBL/GenBank/DDBJ whole genome shotgun (WGS) entry which is preliminary data.</text>
</comment>
<evidence type="ECO:0000259" key="4">
    <source>
        <dbReference type="Pfam" id="PF14200"/>
    </source>
</evidence>
<dbReference type="InterPro" id="IPR011042">
    <property type="entry name" value="6-blade_b-propeller_TolB-like"/>
</dbReference>
<dbReference type="InterPro" id="IPR008979">
    <property type="entry name" value="Galactose-bd-like_sf"/>
</dbReference>
<dbReference type="RefSeq" id="WP_133687157.1">
    <property type="nucleotide sequence ID" value="NZ_SOAY01000011.1"/>
</dbReference>
<dbReference type="SUPFAM" id="SSF50952">
    <property type="entry name" value="Soluble quinoprotein glucose dehydrogenase"/>
    <property type="match status" value="1"/>
</dbReference>
<keyword evidence="1" id="KW-0732">Signal</keyword>
<dbReference type="Pfam" id="PF05345">
    <property type="entry name" value="He_PIG"/>
    <property type="match status" value="2"/>
</dbReference>
<dbReference type="InterPro" id="IPR011041">
    <property type="entry name" value="Quinoprot_gluc/sorb_DH_b-prop"/>
</dbReference>
<dbReference type="CDD" id="cd00161">
    <property type="entry name" value="beta-trefoil_Ricin-like"/>
    <property type="match status" value="1"/>
</dbReference>
<feature type="domain" description="Ricin B lectin" evidence="4">
    <location>
        <begin position="829"/>
        <end position="907"/>
    </location>
</feature>
<dbReference type="InterPro" id="IPR026444">
    <property type="entry name" value="Secre_tail"/>
</dbReference>
<dbReference type="Pfam" id="PF07995">
    <property type="entry name" value="GSDH"/>
    <property type="match status" value="2"/>
</dbReference>
<dbReference type="SUPFAM" id="SSF48695">
    <property type="entry name" value="Multiheme cytochromes"/>
    <property type="match status" value="1"/>
</dbReference>
<dbReference type="EMBL" id="SOAY01000011">
    <property type="protein sequence ID" value="TDT44740.1"/>
    <property type="molecule type" value="Genomic_DNA"/>
</dbReference>
<dbReference type="PANTHER" id="PTHR19328">
    <property type="entry name" value="HEDGEHOG-INTERACTING PROTEIN"/>
    <property type="match status" value="1"/>
</dbReference>
<accession>A0A4R7K1M0</accession>
<dbReference type="InterPro" id="IPR000772">
    <property type="entry name" value="Ricin_B_lectin"/>
</dbReference>
<dbReference type="Proteomes" id="UP000294749">
    <property type="component" value="Unassembled WGS sequence"/>
</dbReference>
<dbReference type="InterPro" id="IPR012938">
    <property type="entry name" value="Glc/Sorbosone_DH"/>
</dbReference>